<organism evidence="1">
    <name type="scientific">marine sediment metagenome</name>
    <dbReference type="NCBI Taxonomy" id="412755"/>
    <lineage>
        <taxon>unclassified sequences</taxon>
        <taxon>metagenomes</taxon>
        <taxon>ecological metagenomes</taxon>
    </lineage>
</organism>
<dbReference type="AlphaFoldDB" id="A0A0F9TNX0"/>
<reference evidence="1" key="1">
    <citation type="journal article" date="2015" name="Nature">
        <title>Complex archaea that bridge the gap between prokaryotes and eukaryotes.</title>
        <authorList>
            <person name="Spang A."/>
            <person name="Saw J.H."/>
            <person name="Jorgensen S.L."/>
            <person name="Zaremba-Niedzwiedzka K."/>
            <person name="Martijn J."/>
            <person name="Lind A.E."/>
            <person name="van Eijk R."/>
            <person name="Schleper C."/>
            <person name="Guy L."/>
            <person name="Ettema T.J."/>
        </authorList>
    </citation>
    <scope>NUCLEOTIDE SEQUENCE</scope>
</reference>
<proteinExistence type="predicted"/>
<gene>
    <name evidence="1" type="ORF">LCGC14_0368540</name>
</gene>
<protein>
    <submittedName>
        <fullName evidence="1">Uncharacterized protein</fullName>
    </submittedName>
</protein>
<name>A0A0F9TNX0_9ZZZZ</name>
<evidence type="ECO:0000313" key="1">
    <source>
        <dbReference type="EMBL" id="KKN76657.1"/>
    </source>
</evidence>
<sequence length="40" mass="4757">MPIIRADIKVFFEKIESTNSIYKKIDEINISFKRVVPEED</sequence>
<accession>A0A0F9TNX0</accession>
<dbReference type="EMBL" id="LAZR01000292">
    <property type="protein sequence ID" value="KKN76657.1"/>
    <property type="molecule type" value="Genomic_DNA"/>
</dbReference>
<comment type="caution">
    <text evidence="1">The sequence shown here is derived from an EMBL/GenBank/DDBJ whole genome shotgun (WGS) entry which is preliminary data.</text>
</comment>